<dbReference type="PATRIC" id="fig|66969.6.peg.3225"/>
<dbReference type="EMBL" id="LNZB01000060">
    <property type="protein sequence ID" value="KTD74926.1"/>
    <property type="molecule type" value="Genomic_DNA"/>
</dbReference>
<dbReference type="AlphaFoldDB" id="A0A0W1A0Q2"/>
<accession>A0A0W1A0Q2</accession>
<evidence type="ECO:0000313" key="1">
    <source>
        <dbReference type="EMBL" id="KTD74926.1"/>
    </source>
</evidence>
<keyword evidence="2" id="KW-1185">Reference proteome</keyword>
<protein>
    <submittedName>
        <fullName evidence="1">Uncharacterized protein</fullName>
    </submittedName>
</protein>
<evidence type="ECO:0000313" key="2">
    <source>
        <dbReference type="Proteomes" id="UP000054729"/>
    </source>
</evidence>
<gene>
    <name evidence="1" type="ORF">Lwal_2967</name>
</gene>
<dbReference type="PROSITE" id="PS51257">
    <property type="entry name" value="PROKAR_LIPOPROTEIN"/>
    <property type="match status" value="1"/>
</dbReference>
<sequence length="57" mass="6258">MKWIMLIGITLLSCGCCCTGPVVEYRQVAVAPVVEPVILDVDDPEPLDVTTTTIEFY</sequence>
<comment type="caution">
    <text evidence="1">The sequence shown here is derived from an EMBL/GenBank/DDBJ whole genome shotgun (WGS) entry which is preliminary data.</text>
</comment>
<dbReference type="RefSeq" id="WP_165481845.1">
    <property type="nucleotide sequence ID" value="NZ_CAAAIQ010000010.1"/>
</dbReference>
<reference evidence="1 2" key="1">
    <citation type="submission" date="2015-11" db="EMBL/GenBank/DDBJ databases">
        <title>Genomic analysis of 38 Legionella species identifies large and diverse effector repertoires.</title>
        <authorList>
            <person name="Burstein D."/>
            <person name="Amaro F."/>
            <person name="Zusman T."/>
            <person name="Lifshitz Z."/>
            <person name="Cohen O."/>
            <person name="Gilbert J.A."/>
            <person name="Pupko T."/>
            <person name="Shuman H.A."/>
            <person name="Segal G."/>
        </authorList>
    </citation>
    <scope>NUCLEOTIDE SEQUENCE [LARGE SCALE GENOMIC DNA]</scope>
    <source>
        <strain evidence="1 2">ATCC 51914</strain>
    </source>
</reference>
<organism evidence="1 2">
    <name type="scientific">Legionella waltersii</name>
    <dbReference type="NCBI Taxonomy" id="66969"/>
    <lineage>
        <taxon>Bacteria</taxon>
        <taxon>Pseudomonadati</taxon>
        <taxon>Pseudomonadota</taxon>
        <taxon>Gammaproteobacteria</taxon>
        <taxon>Legionellales</taxon>
        <taxon>Legionellaceae</taxon>
        <taxon>Legionella</taxon>
    </lineage>
</organism>
<dbReference type="Proteomes" id="UP000054729">
    <property type="component" value="Unassembled WGS sequence"/>
</dbReference>
<proteinExistence type="predicted"/>
<name>A0A0W1A0Q2_9GAMM</name>